<comment type="similarity">
    <text evidence="1">Belongs to the glycosyl hydrolase 38 family.</text>
</comment>
<dbReference type="SUPFAM" id="SSF74650">
    <property type="entry name" value="Galactose mutarotase-like"/>
    <property type="match status" value="1"/>
</dbReference>
<dbReference type="PANTHER" id="PTHR46017">
    <property type="entry name" value="ALPHA-MANNOSIDASE 2C1"/>
    <property type="match status" value="1"/>
</dbReference>
<dbReference type="SMART" id="SM00872">
    <property type="entry name" value="Alpha-mann_mid"/>
    <property type="match status" value="1"/>
</dbReference>
<proteinExistence type="inferred from homology"/>
<reference evidence="6 7" key="1">
    <citation type="journal article" date="2023" name="Int. J. Syst. Evol. Microbiol.">
        <title>Lactiplantibacillus brownii sp. nov., a novel psychrotolerant species isolated from sauerkraut.</title>
        <authorList>
            <person name="Heng Y.C."/>
            <person name="Silvaraju S."/>
            <person name="Lee J.K.Y."/>
            <person name="Kittelmann S."/>
        </authorList>
    </citation>
    <scope>NUCLEOTIDE SEQUENCE [LARGE SCALE GENOMIC DNA]</scope>
    <source>
        <strain evidence="6 7">WILCCON 0030</strain>
    </source>
</reference>
<dbReference type="Gene3D" id="1.20.1270.50">
    <property type="entry name" value="Glycoside hydrolase family 38, central domain"/>
    <property type="match status" value="1"/>
</dbReference>
<gene>
    <name evidence="6" type="ORF">RA086_13815</name>
</gene>
<dbReference type="Proteomes" id="UP001227831">
    <property type="component" value="Unassembled WGS sequence"/>
</dbReference>
<accession>A0ABU1ACI5</accession>
<feature type="domain" description="Glycoside hydrolase family 38 central" evidence="5">
    <location>
        <begin position="296"/>
        <end position="368"/>
    </location>
</feature>
<evidence type="ECO:0000256" key="3">
    <source>
        <dbReference type="ARBA" id="ARBA00022801"/>
    </source>
</evidence>
<evidence type="ECO:0000256" key="1">
    <source>
        <dbReference type="ARBA" id="ARBA00009792"/>
    </source>
</evidence>
<dbReference type="InterPro" id="IPR027291">
    <property type="entry name" value="Glyco_hydro_38_N_sf"/>
</dbReference>
<comment type="caution">
    <text evidence="6">The sequence shown here is derived from an EMBL/GenBank/DDBJ whole genome shotgun (WGS) entry which is preliminary data.</text>
</comment>
<dbReference type="InterPro" id="IPR011330">
    <property type="entry name" value="Glyco_hydro/deAcase_b/a-brl"/>
</dbReference>
<dbReference type="SUPFAM" id="SSF88713">
    <property type="entry name" value="Glycoside hydrolase/deacetylase"/>
    <property type="match status" value="1"/>
</dbReference>
<dbReference type="InterPro" id="IPR041509">
    <property type="entry name" value="GH38_beta-1"/>
</dbReference>
<dbReference type="Pfam" id="PF18438">
    <property type="entry name" value="Glyco_hydro_38"/>
    <property type="match status" value="1"/>
</dbReference>
<organism evidence="6 7">
    <name type="scientific">Lactiplantibacillus brownii</name>
    <dbReference type="NCBI Taxonomy" id="3069269"/>
    <lineage>
        <taxon>Bacteria</taxon>
        <taxon>Bacillati</taxon>
        <taxon>Bacillota</taxon>
        <taxon>Bacilli</taxon>
        <taxon>Lactobacillales</taxon>
        <taxon>Lactobacillaceae</taxon>
        <taxon>Lactiplantibacillus</taxon>
    </lineage>
</organism>
<dbReference type="InterPro" id="IPR028995">
    <property type="entry name" value="Glyco_hydro_57/38_cen_sf"/>
</dbReference>
<dbReference type="Pfam" id="PF17677">
    <property type="entry name" value="Glyco_hydro38C2"/>
    <property type="match status" value="1"/>
</dbReference>
<evidence type="ECO:0000256" key="2">
    <source>
        <dbReference type="ARBA" id="ARBA00022723"/>
    </source>
</evidence>
<dbReference type="InterPro" id="IPR000602">
    <property type="entry name" value="Glyco_hydro_38_N"/>
</dbReference>
<dbReference type="Pfam" id="PF07748">
    <property type="entry name" value="Glyco_hydro_38C"/>
    <property type="match status" value="1"/>
</dbReference>
<dbReference type="SUPFAM" id="SSF88688">
    <property type="entry name" value="Families 57/38 glycoside transferase middle domain"/>
    <property type="match status" value="1"/>
</dbReference>
<dbReference type="Pfam" id="PF09261">
    <property type="entry name" value="Alpha-mann_mid"/>
    <property type="match status" value="1"/>
</dbReference>
<name>A0ABU1ACI5_9LACO</name>
<dbReference type="CDD" id="cd10814">
    <property type="entry name" value="GH38N_AMII_SpGH38_like"/>
    <property type="match status" value="1"/>
</dbReference>
<keyword evidence="4" id="KW-0326">Glycosidase</keyword>
<dbReference type="Gene3D" id="3.20.110.10">
    <property type="entry name" value="Glycoside hydrolase 38, N terminal domain"/>
    <property type="match status" value="1"/>
</dbReference>
<dbReference type="EMBL" id="JAVCWF010000001">
    <property type="protein sequence ID" value="MDQ7938687.1"/>
    <property type="molecule type" value="Genomic_DNA"/>
</dbReference>
<dbReference type="Pfam" id="PF01074">
    <property type="entry name" value="Glyco_hydro_38N"/>
    <property type="match status" value="1"/>
</dbReference>
<dbReference type="PANTHER" id="PTHR46017:SF2">
    <property type="entry name" value="MANNOSYLGLYCERATE HYDROLASE"/>
    <property type="match status" value="1"/>
</dbReference>
<dbReference type="Gene3D" id="2.70.98.30">
    <property type="entry name" value="Golgi alpha-mannosidase II, domain 4"/>
    <property type="match status" value="1"/>
</dbReference>
<sequence>MTKKKVFIISHSHWDREWYMPFEQHHMRLVTLVDNLLDIFKHDPDFDSFHLDGQMIALDDYLEVRPERKPEVAAAIRAGKLRIGPFYILQDDFLISPESNVRNMIVGRDEAKKYGQTVPLGYFPDTFGNMGQTPQMMALANLKTAAFGRGVTPTGFNNQTGDADYESQYSEMWWQGPDGSKILGLLFANWYSNGNEIPVEPDKAKAFWDQKLADAEKFASTGDLLMMNGVDHQPVQLNVTKAIKVANQLYPDYEFIHTNFTDYLKTLSEDLPKDLSTIHGELTSQETDGWYTLANTASSRVYLKQTNTKTERLIENQAEPLATMAYPAKDYPHDRLRYAWKLLLQNHPHDSICGCSVDDVHREMMTRFAKSREVGRFVAQDALTLLTSRVKTTDFDASAKPFVVVNTAGYPKSGLTEVTIEWDRRNFSEAGTIQEQRAELEAELAALPELAVVDHNGQAIPFRVVNQEIGFHYDLPKDSFRIAYQAIEITIALNITGLPAFAWEAFGLQAKSVAAKAVEVAPTTPSNDHELSNEWVKATLEADGSLTVTNRETGKTYHQMMVFEDTGDMGNEYIYRQTADNQAILSTDFPMETTLIHDDALGAAIKVVNHLQIPVSADETLIKEEKAIIDITQRTAKRSAELRPLDLTTTITLGRHSKQLQFETTLNNQMRDHRVRVLFKTNLVTDTNEADSIYETVTRPNHPAKTWQNPTNPQHQQAFVNLHDAENGVTVGNIGLNEYEILPADGTIALTMIRSVGELGDWGYFATPEAQTQGAFTFNYSLELHDGSDEQRLVSYHDAHTNQVPFSVQATGHHNGDLAAAGNYLQLDAPAFEVTSLKRANESAGVTLRGYNLGQAAADLRVNFKDETPQVVNFFEEPLADKAIDHLEPAEIKTLLFKDAEVK</sequence>
<dbReference type="InterPro" id="IPR015341">
    <property type="entry name" value="Glyco_hydro_38_cen"/>
</dbReference>
<dbReference type="Gene3D" id="2.60.40.2210">
    <property type="match status" value="1"/>
</dbReference>
<protein>
    <submittedName>
        <fullName evidence="6">Alpha-mannosidase</fullName>
    </submittedName>
</protein>
<dbReference type="InterPro" id="IPR011682">
    <property type="entry name" value="Glyco_hydro_38_C"/>
</dbReference>
<dbReference type="Gene3D" id="2.60.40.2220">
    <property type="match status" value="1"/>
</dbReference>
<dbReference type="InterPro" id="IPR011013">
    <property type="entry name" value="Gal_mutarotase_sf_dom"/>
</dbReference>
<evidence type="ECO:0000259" key="5">
    <source>
        <dbReference type="SMART" id="SM00872"/>
    </source>
</evidence>
<keyword evidence="2" id="KW-0479">Metal-binding</keyword>
<dbReference type="InterPro" id="IPR041147">
    <property type="entry name" value="GH38_C"/>
</dbReference>
<evidence type="ECO:0000256" key="4">
    <source>
        <dbReference type="ARBA" id="ARBA00023295"/>
    </source>
</evidence>
<evidence type="ECO:0000313" key="7">
    <source>
        <dbReference type="Proteomes" id="UP001227831"/>
    </source>
</evidence>
<evidence type="ECO:0000313" key="6">
    <source>
        <dbReference type="EMBL" id="MDQ7938687.1"/>
    </source>
</evidence>
<keyword evidence="7" id="KW-1185">Reference proteome</keyword>
<dbReference type="RefSeq" id="WP_308704350.1">
    <property type="nucleotide sequence ID" value="NZ_AP027463.1"/>
</dbReference>
<keyword evidence="3" id="KW-0378">Hydrolase</keyword>
<dbReference type="InterPro" id="IPR037094">
    <property type="entry name" value="Glyco_hydro_38_cen_sf"/>
</dbReference>